<proteinExistence type="predicted"/>
<dbReference type="Pfam" id="PF03762">
    <property type="entry name" value="VOMI"/>
    <property type="match status" value="1"/>
</dbReference>
<dbReference type="GO" id="GO:0005615">
    <property type="term" value="C:extracellular space"/>
    <property type="evidence" value="ECO:0007669"/>
    <property type="project" value="TreeGrafter"/>
</dbReference>
<accession>A0A6J8B2R6</accession>
<organism evidence="1 2">
    <name type="scientific">Mytilus coruscus</name>
    <name type="common">Sea mussel</name>
    <dbReference type="NCBI Taxonomy" id="42192"/>
    <lineage>
        <taxon>Eukaryota</taxon>
        <taxon>Metazoa</taxon>
        <taxon>Spiralia</taxon>
        <taxon>Lophotrochozoa</taxon>
        <taxon>Mollusca</taxon>
        <taxon>Bivalvia</taxon>
        <taxon>Autobranchia</taxon>
        <taxon>Pteriomorphia</taxon>
        <taxon>Mytilida</taxon>
        <taxon>Mytiloidea</taxon>
        <taxon>Mytilidae</taxon>
        <taxon>Mytilinae</taxon>
        <taxon>Mytilus</taxon>
    </lineage>
</organism>
<name>A0A6J8B2R6_MYTCO</name>
<keyword evidence="2" id="KW-1185">Reference proteome</keyword>
<dbReference type="InterPro" id="IPR005515">
    <property type="entry name" value="VOMI"/>
</dbReference>
<gene>
    <name evidence="1" type="ORF">MCOR_14082</name>
</gene>
<protein>
    <submittedName>
        <fullName evidence="1">Uncharacterized protein</fullName>
    </submittedName>
</protein>
<dbReference type="Gene3D" id="2.100.10.20">
    <property type="entry name" value="Vitelline membrane outer layer protein I (VOMI)"/>
    <property type="match status" value="1"/>
</dbReference>
<dbReference type="SUPFAM" id="SSF51092">
    <property type="entry name" value="Vitelline membrane outer protein-I (VMO-I)"/>
    <property type="match status" value="1"/>
</dbReference>
<dbReference type="PANTHER" id="PTHR18841">
    <property type="entry name" value="VITELLINE MEMBRANE OUTER LAYER PROTEIN I-RELATED"/>
    <property type="match status" value="1"/>
</dbReference>
<evidence type="ECO:0000313" key="1">
    <source>
        <dbReference type="EMBL" id="CAC5377813.1"/>
    </source>
</evidence>
<sequence length="320" mass="36236">MMKVKIIEDNQGGSDDSSLNAIRLHCSNPDWKDSNNISGTIIGKEGPFGMWKDVAMCPNGEVMINGDNSAANYVRISFRNIDSSSLGTVLGTSGRWGDYGAWREYCAVRSAIFGLKRERAKRQTEAERSCTQEENIMKETALAVLVTNIFETQRRRVSGKVLADDVRTRSTTKDRDVLLMFEKDIGPAIEFACNYNGIIHVAKTPEMIRCHLSTKKTTFFGSLVSEDIDDIYLLCYSSRKIIQHGLDNKSYLDYVCLITMQTPRRSQYNTVMQLIVWHHLCVSWTINLCKNQEETACRYIISTWVMHLLLSGTGNINSTR</sequence>
<dbReference type="Proteomes" id="UP000507470">
    <property type="component" value="Unassembled WGS sequence"/>
</dbReference>
<dbReference type="EMBL" id="CACVKT020002387">
    <property type="protein sequence ID" value="CAC5377813.1"/>
    <property type="molecule type" value="Genomic_DNA"/>
</dbReference>
<dbReference type="AlphaFoldDB" id="A0A6J8B2R6"/>
<dbReference type="InterPro" id="IPR036706">
    <property type="entry name" value="VOMI_sf"/>
</dbReference>
<evidence type="ECO:0000313" key="2">
    <source>
        <dbReference type="Proteomes" id="UP000507470"/>
    </source>
</evidence>
<reference evidence="1 2" key="1">
    <citation type="submission" date="2020-06" db="EMBL/GenBank/DDBJ databases">
        <authorList>
            <person name="Li R."/>
            <person name="Bekaert M."/>
        </authorList>
    </citation>
    <scope>NUCLEOTIDE SEQUENCE [LARGE SCALE GENOMIC DNA]</scope>
    <source>
        <strain evidence="2">wild</strain>
    </source>
</reference>
<dbReference type="PANTHER" id="PTHR18841:SF0">
    <property type="entry name" value="VITELLINE MEMBRANE OUTER LAYER 1 HOMOLOG A-RELATED"/>
    <property type="match status" value="1"/>
</dbReference>
<dbReference type="OrthoDB" id="6344411at2759"/>